<evidence type="ECO:0000256" key="3">
    <source>
        <dbReference type="ARBA" id="ARBA00022525"/>
    </source>
</evidence>
<sequence length="129" mass="14083">MANQISKSFCFFAVFVLVFAVHLIQIDGQCTKLVGNCAKSDCSAHCNSYAKGVRVLKASCSYLNLCTCTFDRPPPGEPTPTCVIGMGVCKDDCNDACCNQKCQKTYPKTGTGTCVYAWEMNLCLCSYNR</sequence>
<proteinExistence type="inferred from homology"/>
<reference evidence="10 11" key="1">
    <citation type="journal article" date="2022" name="Nat. Genet.">
        <title>Improved pea reference genome and pan-genome highlight genomic features and evolutionary characteristics.</title>
        <authorList>
            <person name="Yang T."/>
            <person name="Liu R."/>
            <person name="Luo Y."/>
            <person name="Hu S."/>
            <person name="Wang D."/>
            <person name="Wang C."/>
            <person name="Pandey M.K."/>
            <person name="Ge S."/>
            <person name="Xu Q."/>
            <person name="Li N."/>
            <person name="Li G."/>
            <person name="Huang Y."/>
            <person name="Saxena R.K."/>
            <person name="Ji Y."/>
            <person name="Li M."/>
            <person name="Yan X."/>
            <person name="He Y."/>
            <person name="Liu Y."/>
            <person name="Wang X."/>
            <person name="Xiang C."/>
            <person name="Varshney R.K."/>
            <person name="Ding H."/>
            <person name="Gao S."/>
            <person name="Zong X."/>
        </authorList>
    </citation>
    <scope>NUCLEOTIDE SEQUENCE [LARGE SCALE GENOMIC DNA]</scope>
    <source>
        <strain evidence="10 11">cv. Zhongwan 6</strain>
    </source>
</reference>
<keyword evidence="7 9" id="KW-0611">Plant defense</keyword>
<evidence type="ECO:0000313" key="10">
    <source>
        <dbReference type="EMBL" id="KAI5446027.1"/>
    </source>
</evidence>
<dbReference type="EMBL" id="JAMSHJ010000001">
    <property type="protein sequence ID" value="KAI5446027.1"/>
    <property type="molecule type" value="Genomic_DNA"/>
</dbReference>
<dbReference type="PANTHER" id="PTHR36788">
    <property type="entry name" value="DEFENSIN-LIKE PROTEIN 183"/>
    <property type="match status" value="1"/>
</dbReference>
<evidence type="ECO:0000313" key="11">
    <source>
        <dbReference type="Proteomes" id="UP001058974"/>
    </source>
</evidence>
<evidence type="ECO:0000256" key="2">
    <source>
        <dbReference type="ARBA" id="ARBA00006722"/>
    </source>
</evidence>
<feature type="chain" id="PRO_5039757569" description="Defensin-like protein" evidence="9">
    <location>
        <begin position="29"/>
        <end position="129"/>
    </location>
</feature>
<evidence type="ECO:0000256" key="5">
    <source>
        <dbReference type="ARBA" id="ARBA00022577"/>
    </source>
</evidence>
<evidence type="ECO:0000256" key="8">
    <source>
        <dbReference type="ARBA" id="ARBA00023157"/>
    </source>
</evidence>
<keyword evidence="8" id="KW-1015">Disulfide bond</keyword>
<organism evidence="10 11">
    <name type="scientific">Pisum sativum</name>
    <name type="common">Garden pea</name>
    <name type="synonym">Lathyrus oleraceus</name>
    <dbReference type="NCBI Taxonomy" id="3888"/>
    <lineage>
        <taxon>Eukaryota</taxon>
        <taxon>Viridiplantae</taxon>
        <taxon>Streptophyta</taxon>
        <taxon>Embryophyta</taxon>
        <taxon>Tracheophyta</taxon>
        <taxon>Spermatophyta</taxon>
        <taxon>Magnoliopsida</taxon>
        <taxon>eudicotyledons</taxon>
        <taxon>Gunneridae</taxon>
        <taxon>Pentapetalae</taxon>
        <taxon>rosids</taxon>
        <taxon>fabids</taxon>
        <taxon>Fabales</taxon>
        <taxon>Fabaceae</taxon>
        <taxon>Papilionoideae</taxon>
        <taxon>50 kb inversion clade</taxon>
        <taxon>NPAAA clade</taxon>
        <taxon>Hologalegina</taxon>
        <taxon>IRL clade</taxon>
        <taxon>Fabeae</taxon>
        <taxon>Lathyrus</taxon>
    </lineage>
</organism>
<dbReference type="AlphaFoldDB" id="A0A9D5GYW4"/>
<comment type="caution">
    <text evidence="10">The sequence shown here is derived from an EMBL/GenBank/DDBJ whole genome shotgun (WGS) entry which is preliminary data.</text>
</comment>
<evidence type="ECO:0000256" key="1">
    <source>
        <dbReference type="ARBA" id="ARBA00004613"/>
    </source>
</evidence>
<dbReference type="Proteomes" id="UP001058974">
    <property type="component" value="Chromosome 1"/>
</dbReference>
<evidence type="ECO:0000256" key="4">
    <source>
        <dbReference type="ARBA" id="ARBA00022529"/>
    </source>
</evidence>
<comment type="subcellular location">
    <subcellularLocation>
        <location evidence="1 9">Secreted</location>
    </subcellularLocation>
</comment>
<keyword evidence="11" id="KW-1185">Reference proteome</keyword>
<name>A0A9D5GYW4_PEA</name>
<evidence type="ECO:0000256" key="6">
    <source>
        <dbReference type="ARBA" id="ARBA00022729"/>
    </source>
</evidence>
<evidence type="ECO:0000256" key="9">
    <source>
        <dbReference type="RuleBase" id="RU367109"/>
    </source>
</evidence>
<keyword evidence="3 9" id="KW-0964">Secreted</keyword>
<dbReference type="Gramene" id="Psat1g145080.1">
    <property type="protein sequence ID" value="Psat1g145080.1.cds"/>
    <property type="gene ID" value="Psat1g145080"/>
</dbReference>
<dbReference type="OrthoDB" id="993238at2759"/>
<keyword evidence="5 9" id="KW-0295">Fungicide</keyword>
<dbReference type="InterPro" id="IPR039641">
    <property type="entry name" value="LCR"/>
</dbReference>
<comment type="similarity">
    <text evidence="2 9">Belongs to the DEFL family.</text>
</comment>
<dbReference type="Gramene" id="Psat01G0402800-T1">
    <property type="protein sequence ID" value="KAI5446027.1"/>
    <property type="gene ID" value="KIW84_014028"/>
</dbReference>
<keyword evidence="6 9" id="KW-0732">Signal</keyword>
<evidence type="ECO:0000256" key="7">
    <source>
        <dbReference type="ARBA" id="ARBA00022821"/>
    </source>
</evidence>
<feature type="signal peptide" evidence="9">
    <location>
        <begin position="1"/>
        <end position="28"/>
    </location>
</feature>
<accession>A0A9D5GYW4</accession>
<protein>
    <recommendedName>
        <fullName evidence="9">Defensin-like protein</fullName>
    </recommendedName>
</protein>
<dbReference type="GO" id="GO:0005576">
    <property type="term" value="C:extracellular region"/>
    <property type="evidence" value="ECO:0007669"/>
    <property type="project" value="UniProtKB-SubCell"/>
</dbReference>
<dbReference type="PANTHER" id="PTHR36788:SF2">
    <property type="entry name" value="DEFENSIN-LIKE PROTEIN 183"/>
    <property type="match status" value="1"/>
</dbReference>
<gene>
    <name evidence="10" type="ORF">KIW84_014028</name>
</gene>
<dbReference type="GO" id="GO:0050832">
    <property type="term" value="P:defense response to fungus"/>
    <property type="evidence" value="ECO:0007669"/>
    <property type="project" value="UniProtKB-UniRule"/>
</dbReference>
<dbReference type="GO" id="GO:0031640">
    <property type="term" value="P:killing of cells of another organism"/>
    <property type="evidence" value="ECO:0007669"/>
    <property type="project" value="UniProtKB-UniRule"/>
</dbReference>
<keyword evidence="4 9" id="KW-0929">Antimicrobial</keyword>